<dbReference type="InterPro" id="IPR012317">
    <property type="entry name" value="Poly(ADP-ribose)pol_cat_dom"/>
</dbReference>
<organism evidence="4 5">
    <name type="scientific">Tegillarca granosa</name>
    <name type="common">Malaysian cockle</name>
    <name type="synonym">Anadara granosa</name>
    <dbReference type="NCBI Taxonomy" id="220873"/>
    <lineage>
        <taxon>Eukaryota</taxon>
        <taxon>Metazoa</taxon>
        <taxon>Spiralia</taxon>
        <taxon>Lophotrochozoa</taxon>
        <taxon>Mollusca</taxon>
        <taxon>Bivalvia</taxon>
        <taxon>Autobranchia</taxon>
        <taxon>Pteriomorphia</taxon>
        <taxon>Arcoida</taxon>
        <taxon>Arcoidea</taxon>
        <taxon>Arcidae</taxon>
        <taxon>Tegillarca</taxon>
    </lineage>
</organism>
<dbReference type="Proteomes" id="UP001217089">
    <property type="component" value="Unassembled WGS sequence"/>
</dbReference>
<dbReference type="PANTHER" id="PTHR45740">
    <property type="entry name" value="POLY [ADP-RIBOSE] POLYMERASE"/>
    <property type="match status" value="1"/>
</dbReference>
<feature type="region of interest" description="Disordered" evidence="2">
    <location>
        <begin position="13"/>
        <end position="33"/>
    </location>
</feature>
<feature type="region of interest" description="Disordered" evidence="2">
    <location>
        <begin position="734"/>
        <end position="756"/>
    </location>
</feature>
<evidence type="ECO:0000256" key="2">
    <source>
        <dbReference type="SAM" id="MobiDB-lite"/>
    </source>
</evidence>
<evidence type="ECO:0000313" key="4">
    <source>
        <dbReference type="EMBL" id="KAJ8298243.1"/>
    </source>
</evidence>
<dbReference type="SUPFAM" id="SSF56399">
    <property type="entry name" value="ADP-ribosylation"/>
    <property type="match status" value="1"/>
</dbReference>
<keyword evidence="1" id="KW-0520">NAD</keyword>
<keyword evidence="1" id="KW-0328">Glycosyltransferase</keyword>
<proteinExistence type="predicted"/>
<dbReference type="PROSITE" id="PS51059">
    <property type="entry name" value="PARP_CATALYTIC"/>
    <property type="match status" value="1"/>
</dbReference>
<keyword evidence="5" id="KW-1185">Reference proteome</keyword>
<dbReference type="Pfam" id="PF00644">
    <property type="entry name" value="PARP"/>
    <property type="match status" value="1"/>
</dbReference>
<feature type="region of interest" description="Disordered" evidence="2">
    <location>
        <begin position="772"/>
        <end position="819"/>
    </location>
</feature>
<accession>A0ABQ9E4K5</accession>
<evidence type="ECO:0000256" key="1">
    <source>
        <dbReference type="RuleBase" id="RU362114"/>
    </source>
</evidence>
<reference evidence="4 5" key="1">
    <citation type="submission" date="2022-12" db="EMBL/GenBank/DDBJ databases">
        <title>Chromosome-level genome of Tegillarca granosa.</title>
        <authorList>
            <person name="Kim J."/>
        </authorList>
    </citation>
    <scope>NUCLEOTIDE SEQUENCE [LARGE SCALE GENOMIC DNA]</scope>
    <source>
        <strain evidence="4">Teg-2019</strain>
        <tissue evidence="4">Adductor muscle</tissue>
    </source>
</reference>
<dbReference type="EMBL" id="JARBDR010000923">
    <property type="protein sequence ID" value="KAJ8298243.1"/>
    <property type="molecule type" value="Genomic_DNA"/>
</dbReference>
<feature type="region of interest" description="Disordered" evidence="2">
    <location>
        <begin position="317"/>
        <end position="339"/>
    </location>
</feature>
<dbReference type="EC" id="2.4.2.-" evidence="1"/>
<comment type="caution">
    <text evidence="4">The sequence shown here is derived from an EMBL/GenBank/DDBJ whole genome shotgun (WGS) entry which is preliminary data.</text>
</comment>
<feature type="region of interest" description="Disordered" evidence="2">
    <location>
        <begin position="373"/>
        <end position="397"/>
    </location>
</feature>
<feature type="compositionally biased region" description="Basic residues" evidence="2">
    <location>
        <begin position="798"/>
        <end position="810"/>
    </location>
</feature>
<keyword evidence="1" id="KW-0808">Transferase</keyword>
<name>A0ABQ9E4K5_TEGGR</name>
<evidence type="ECO:0000259" key="3">
    <source>
        <dbReference type="PROSITE" id="PS51059"/>
    </source>
</evidence>
<feature type="compositionally biased region" description="Polar residues" evidence="2">
    <location>
        <begin position="740"/>
        <end position="751"/>
    </location>
</feature>
<gene>
    <name evidence="4" type="ORF">KUTeg_024774</name>
</gene>
<sequence>MVMNSGTSARLLKRIASGNKKRRGLEPETTAETSSFTTASDVAKVISELKSGKAADENMLTSEHLKSSTTGSNKSMKRLLVMATLTYLTPNFIHDRVHNVWLSAGFNMLRNVLLDELQHHFNRFCERKANLLQCILDIMHPSIPLVLQDDVTADKIESIARGLCFAIYIKRRLPLIFETEPHKVCDVVITLEPYVQGIHDHYIAALKQKQGTSISKSSMEPDLSHNIFVKNGEKDSLYMKCINTPGECNSKQDRQGEITSENTSSTKCLTPTNFEVKTMNNKMLPRTEGTKNKTQGNLRIFSDNFDQSDQQVNQLVISDNNTPDTSKSSADQTDSSRKLDVISSARSSSMGLLNLAQKPLTFDVHPTLQDTNKSEFKYKKQNSFPKSKSETALPPDEHLMDYPVGDNLDTQISEETSSGLVPRGQMSDITRSHIEHKIDYSVKKENIMILKISNFTRECPNCDIKFDVNRGTIVIKGTSKDIEIAKLKHYEILYSVKQESLQVSKNKATVMSTPKSKNLIEQKLRSEKVKAYVTVTSDCLLEAFAFSKGDAKKAIDVVQGSLVKKDIPYNESHFQFLNGSLWKPLVESLQMSRKSMVKIEVLRGQKIIIIEGWKQEVLKTVTVIQDALKDNSDGSVSAKLSGGQAKCFNKFLRDKMQDVYDTASFSFCLLTSALELYFLEISFVIYDSSILSIYKKALENDGSVFNPFRNDRQLPDFSFPRQLPDFLSPRQLPDYFSPRQLPNSSTPSQLPTFAPSRELDFSSNQHYARNRPALDLYVPRHERHNRPRRERNPERSRRPQKSLRPKQHRKPTQDEVTNPEKVQVKLVIVDVFAEETSHGEKVMSELSKKIKAEFLAFQEINNPRLKHLSKEVKKKIFDIDACKHRRVTLNLNAVCSSSQHPIHNPVHTASVLSKKQSITIKDETSDKTKYYQSITIKDETICLFFGKQSNIIKDETRKQSITIKGEASDVNSTKSSILEILLNSDVARVKERQPRQRQHQRGTKEYWRELCEIPPTPCYWKHFKKGFSVFDPLRNFFNSPRVEYEDVDRKTYSAILKLINNTWQAAVVGQGNDAKNLNHKNIRVTKIQRIENFDLYRKYSIKRIEFFQSKHRHHGNVNKFLSLEKIPISKGQIAVNKHIEQNLMLDIFPEINEQYLFHGTTDTYVENILKRGLDFRNSSEKGMLGKGTYAAESSTKADQYADDPSSRQKKDRKMLLTRMLLGNIFVAKNPQKYSKPPCQCMKGWMCKF</sequence>
<protein>
    <recommendedName>
        <fullName evidence="1">Poly [ADP-ribose] polymerase</fullName>
        <shortName evidence="1">PARP</shortName>
        <ecNumber evidence="1">2.4.2.-</ecNumber>
    </recommendedName>
</protein>
<evidence type="ECO:0000313" key="5">
    <source>
        <dbReference type="Proteomes" id="UP001217089"/>
    </source>
</evidence>
<dbReference type="PANTHER" id="PTHR45740:SF2">
    <property type="entry name" value="POLY [ADP-RIBOSE] POLYMERASE"/>
    <property type="match status" value="1"/>
</dbReference>
<feature type="compositionally biased region" description="Polar residues" evidence="2">
    <location>
        <begin position="317"/>
        <end position="333"/>
    </location>
</feature>
<dbReference type="Gene3D" id="3.90.228.10">
    <property type="match status" value="1"/>
</dbReference>
<feature type="domain" description="PARP catalytic" evidence="3">
    <location>
        <begin position="1031"/>
        <end position="1248"/>
    </location>
</feature>
<dbReference type="InterPro" id="IPR051712">
    <property type="entry name" value="ARTD-AVP"/>
</dbReference>